<evidence type="ECO:0000256" key="3">
    <source>
        <dbReference type="ARBA" id="ARBA00022692"/>
    </source>
</evidence>
<dbReference type="GO" id="GO:0016020">
    <property type="term" value="C:membrane"/>
    <property type="evidence" value="ECO:0007669"/>
    <property type="project" value="UniProtKB-SubCell"/>
</dbReference>
<dbReference type="PANTHER" id="PTHR10877">
    <property type="entry name" value="POLYCYSTIN FAMILY MEMBER"/>
    <property type="match status" value="1"/>
</dbReference>
<dbReference type="InterPro" id="IPR051223">
    <property type="entry name" value="Polycystin"/>
</dbReference>
<sequence>MFLLTTPFSLGELQGIRLWHHNTGDSPAWYVNKVSVYDLEAQRKWPFLCNCWLAADIDGATLDRVFPPATESQLTMFRYLFMWWTTQSFVDGHLWMSVLTRPVRSRFTRAQRVSCCFSLLLCTMLCNIMYWNITSGPDSLTIDLGIYSFSWADVMVGVQSALMMFPVNLLIVQLFRLSKPRPPRGTEKSHFGWVVLPTANFYTGLGIRNEKLPSPSPVPPRGCELPWWFVYLGWLCVFLTSGLAAFFTMMYGLKMGRVQSTQWLVAMAVTLFQSIFILQPLKVLTMALFLSLILKKRDPDGENNEPLKICVTDPGDTVWFCQDRSDPLYQPPTPRLTQSARDLREQKRSLYLLLRDILAHLLFLSLLMVIAYAARNPNQFYLYRAVHSSTSTNLEWVREIQDFYPWANTTLLPNLYGEYRGFISDGHSWLLGSPRLLQVRVRDRPCPVISKTREQCHPSYTSTDEDTANYGPGWTNSTTGRQSGPGQAWQYHTAASLQKNPVWGRLALYQGGGYAVELGTEREQAYRVLSLLSKEGWLDQRTRALLVEFNVFNANVNLFCVVTLALETSGMGGVYSSLLLHSMSLYLSVGSSSLLVMAAHILYLIFVIYYMVMQGLLMKEQRLAYFRSLLNLVDMSIILMSWTGMGLYISTLVLGDRLISQYQGDRTRFVSFNQVVLVDSIYNYLIAFLVCLATVKLWHLLRLNPKLYLISSAIRRAWGELRLFLFIIVILIISYSITCNLLFGWSLSSYSTVSRSAITILCLLMGSFNYNEVLAVDHILAVVVIGSCIIFVVFIAVNLFVSVLLVSFQKEIKNPTV</sequence>
<evidence type="ECO:0000259" key="11">
    <source>
        <dbReference type="PROSITE" id="PS50095"/>
    </source>
</evidence>
<evidence type="ECO:0000256" key="9">
    <source>
        <dbReference type="PROSITE-ProRule" id="PRU00152"/>
    </source>
</evidence>
<dbReference type="Pfam" id="PF20519">
    <property type="entry name" value="Polycystin_dom"/>
    <property type="match status" value="1"/>
</dbReference>
<dbReference type="EMBL" id="SCEB01215871">
    <property type="protein sequence ID" value="RXM27245.1"/>
    <property type="molecule type" value="Genomic_DNA"/>
</dbReference>
<keyword evidence="6 10" id="KW-0472">Membrane</keyword>
<evidence type="ECO:0000313" key="13">
    <source>
        <dbReference type="Proteomes" id="UP000289886"/>
    </source>
</evidence>
<dbReference type="GO" id="GO:0005509">
    <property type="term" value="F:calcium ion binding"/>
    <property type="evidence" value="ECO:0007669"/>
    <property type="project" value="InterPro"/>
</dbReference>
<feature type="transmembrane region" description="Helical" evidence="10">
    <location>
        <begin position="263"/>
        <end position="294"/>
    </location>
</feature>
<evidence type="ECO:0000256" key="1">
    <source>
        <dbReference type="ARBA" id="ARBA00004141"/>
    </source>
</evidence>
<feature type="transmembrane region" description="Helical" evidence="10">
    <location>
        <begin position="586"/>
        <end position="612"/>
    </location>
</feature>
<keyword evidence="4" id="KW-0732">Signal</keyword>
<feature type="transmembrane region" description="Helical" evidence="10">
    <location>
        <begin position="228"/>
        <end position="251"/>
    </location>
</feature>
<feature type="domain" description="PLAT" evidence="11">
    <location>
        <begin position="1"/>
        <end position="67"/>
    </location>
</feature>
<dbReference type="InterPro" id="IPR001024">
    <property type="entry name" value="PLAT/LH2_dom"/>
</dbReference>
<name>A0A444TWF9_ACIRT</name>
<evidence type="ECO:0000313" key="12">
    <source>
        <dbReference type="EMBL" id="RXM27245.1"/>
    </source>
</evidence>
<dbReference type="GO" id="GO:0005262">
    <property type="term" value="F:calcium channel activity"/>
    <property type="evidence" value="ECO:0007669"/>
    <property type="project" value="TreeGrafter"/>
</dbReference>
<keyword evidence="13" id="KW-1185">Reference proteome</keyword>
<comment type="similarity">
    <text evidence="2">Belongs to the polycystin family.</text>
</comment>
<dbReference type="Proteomes" id="UP000289886">
    <property type="component" value="Unassembled WGS sequence"/>
</dbReference>
<evidence type="ECO:0000256" key="8">
    <source>
        <dbReference type="PIRSR" id="PIRSR603915-2"/>
    </source>
</evidence>
<dbReference type="Pfam" id="PF01477">
    <property type="entry name" value="PLAT"/>
    <property type="match status" value="1"/>
</dbReference>
<feature type="transmembrane region" description="Helical" evidence="10">
    <location>
        <begin position="357"/>
        <end position="374"/>
    </location>
</feature>
<feature type="transmembrane region" description="Helical" evidence="10">
    <location>
        <begin position="780"/>
        <end position="808"/>
    </location>
</feature>
<comment type="subcellular location">
    <subcellularLocation>
        <location evidence="1">Membrane</location>
        <topology evidence="1">Multi-pass membrane protein</topology>
    </subcellularLocation>
</comment>
<feature type="transmembrane region" description="Helical" evidence="10">
    <location>
        <begin position="191"/>
        <end position="208"/>
    </location>
</feature>
<dbReference type="InterPro" id="IPR046791">
    <property type="entry name" value="Polycystin_dom"/>
</dbReference>
<feature type="transmembrane region" description="Helical" evidence="10">
    <location>
        <begin position="624"/>
        <end position="649"/>
    </location>
</feature>
<dbReference type="PANTHER" id="PTHR10877:SF136">
    <property type="entry name" value="POLYCYSTIN-1-LIKE PROTEIN 3"/>
    <property type="match status" value="1"/>
</dbReference>
<feature type="transmembrane region" description="Helical" evidence="10">
    <location>
        <begin position="681"/>
        <end position="701"/>
    </location>
</feature>
<feature type="transmembrane region" description="Helical" evidence="10">
    <location>
        <begin position="721"/>
        <end position="743"/>
    </location>
</feature>
<evidence type="ECO:0000256" key="2">
    <source>
        <dbReference type="ARBA" id="ARBA00007200"/>
    </source>
</evidence>
<reference evidence="12 13" key="1">
    <citation type="submission" date="2019-01" db="EMBL/GenBank/DDBJ databases">
        <title>Draft Genome and Complete Hox-Cluster Characterization of the Sterlet Sturgeon (Acipenser ruthenus).</title>
        <authorList>
            <person name="Wei Q."/>
        </authorList>
    </citation>
    <scope>NUCLEOTIDE SEQUENCE [LARGE SCALE GENOMIC DNA]</scope>
    <source>
        <strain evidence="12">WHYD16114868_AA</strain>
        <tissue evidence="12">Blood</tissue>
    </source>
</reference>
<dbReference type="PRINTS" id="PR01433">
    <property type="entry name" value="POLYCYSTIN2"/>
</dbReference>
<keyword evidence="3 10" id="KW-0812">Transmembrane</keyword>
<proteinExistence type="inferred from homology"/>
<dbReference type="GO" id="GO:0050982">
    <property type="term" value="P:detection of mechanical stimulus"/>
    <property type="evidence" value="ECO:0007669"/>
    <property type="project" value="TreeGrafter"/>
</dbReference>
<evidence type="ECO:0000256" key="5">
    <source>
        <dbReference type="ARBA" id="ARBA00022989"/>
    </source>
</evidence>
<evidence type="ECO:0000256" key="6">
    <source>
        <dbReference type="ARBA" id="ARBA00023136"/>
    </source>
</evidence>
<keyword evidence="7" id="KW-0325">Glycoprotein</keyword>
<dbReference type="Pfam" id="PF08016">
    <property type="entry name" value="PKD_channel"/>
    <property type="match status" value="1"/>
</dbReference>
<dbReference type="SUPFAM" id="SSF49723">
    <property type="entry name" value="Lipase/lipooxygenase domain (PLAT/LH2 domain)"/>
    <property type="match status" value="1"/>
</dbReference>
<accession>A0A444TWF9</accession>
<dbReference type="PROSITE" id="PS50095">
    <property type="entry name" value="PLAT"/>
    <property type="match status" value="1"/>
</dbReference>
<protein>
    <submittedName>
        <fullName evidence="12">Polycystic kidney disease protein 1-like 2</fullName>
    </submittedName>
</protein>
<organism evidence="12 13">
    <name type="scientific">Acipenser ruthenus</name>
    <name type="common">Sterlet sturgeon</name>
    <dbReference type="NCBI Taxonomy" id="7906"/>
    <lineage>
        <taxon>Eukaryota</taxon>
        <taxon>Metazoa</taxon>
        <taxon>Chordata</taxon>
        <taxon>Craniata</taxon>
        <taxon>Vertebrata</taxon>
        <taxon>Euteleostomi</taxon>
        <taxon>Actinopterygii</taxon>
        <taxon>Chondrostei</taxon>
        <taxon>Acipenseriformes</taxon>
        <taxon>Acipenseridae</taxon>
        <taxon>Acipenser</taxon>
    </lineage>
</organism>
<comment type="caution">
    <text evidence="12">The sequence shown here is derived from an EMBL/GenBank/DDBJ whole genome shotgun (WGS) entry which is preliminary data.</text>
</comment>
<evidence type="ECO:0000256" key="4">
    <source>
        <dbReference type="ARBA" id="ARBA00022729"/>
    </source>
</evidence>
<comment type="caution">
    <text evidence="9">Lacks conserved residue(s) required for the propagation of feature annotation.</text>
</comment>
<feature type="transmembrane region" description="Helical" evidence="10">
    <location>
        <begin position="113"/>
        <end position="133"/>
    </location>
</feature>
<dbReference type="InterPro" id="IPR003915">
    <property type="entry name" value="PKD_2"/>
</dbReference>
<feature type="disulfide bond" evidence="8">
    <location>
        <begin position="446"/>
        <end position="456"/>
    </location>
</feature>
<feature type="transmembrane region" description="Helical" evidence="10">
    <location>
        <begin position="145"/>
        <end position="171"/>
    </location>
</feature>
<dbReference type="Gene3D" id="2.60.60.20">
    <property type="entry name" value="PLAT/LH2 domain"/>
    <property type="match status" value="1"/>
</dbReference>
<evidence type="ECO:0000256" key="7">
    <source>
        <dbReference type="ARBA" id="ARBA00023180"/>
    </source>
</evidence>
<keyword evidence="5 10" id="KW-1133">Transmembrane helix</keyword>
<evidence type="ECO:0000256" key="10">
    <source>
        <dbReference type="SAM" id="Phobius"/>
    </source>
</evidence>
<dbReference type="AlphaFoldDB" id="A0A444TWF9"/>
<gene>
    <name evidence="12" type="ORF">EOD39_3070</name>
</gene>
<dbReference type="InterPro" id="IPR036392">
    <property type="entry name" value="PLAT/LH2_dom_sf"/>
</dbReference>
<dbReference type="InterPro" id="IPR013122">
    <property type="entry name" value="PKD1_2_channel"/>
</dbReference>